<reference evidence="2" key="1">
    <citation type="journal article" date="2019" name="Int. J. Syst. Evol. Microbiol.">
        <title>The Global Catalogue of Microorganisms (GCM) 10K type strain sequencing project: providing services to taxonomists for standard genome sequencing and annotation.</title>
        <authorList>
            <consortium name="The Broad Institute Genomics Platform"/>
            <consortium name="The Broad Institute Genome Sequencing Center for Infectious Disease"/>
            <person name="Wu L."/>
            <person name="Ma J."/>
        </authorList>
    </citation>
    <scope>NUCLEOTIDE SEQUENCE [LARGE SCALE GENOMIC DNA]</scope>
    <source>
        <strain evidence="2">JCM 11136</strain>
    </source>
</reference>
<gene>
    <name evidence="1" type="ORF">GCM10009560_26050</name>
</gene>
<protein>
    <submittedName>
        <fullName evidence="1">Uncharacterized protein</fullName>
    </submittedName>
</protein>
<dbReference type="EMBL" id="BAAAHQ010000011">
    <property type="protein sequence ID" value="GAA0924940.1"/>
    <property type="molecule type" value="Genomic_DNA"/>
</dbReference>
<evidence type="ECO:0000313" key="2">
    <source>
        <dbReference type="Proteomes" id="UP001501578"/>
    </source>
</evidence>
<sequence>MDRPVRVRDVALAVAARHGARVEAWDPADAARHWGVMVEPFMLDQVATGAKARTELGWRPSRPGLLKELAESA</sequence>
<dbReference type="Proteomes" id="UP001501578">
    <property type="component" value="Unassembled WGS sequence"/>
</dbReference>
<evidence type="ECO:0000313" key="1">
    <source>
        <dbReference type="EMBL" id="GAA0924940.1"/>
    </source>
</evidence>
<comment type="caution">
    <text evidence="1">The sequence shown here is derived from an EMBL/GenBank/DDBJ whole genome shotgun (WGS) entry which is preliminary data.</text>
</comment>
<accession>A0ABP3ZNK8</accession>
<organism evidence="1 2">
    <name type="scientific">Nonomuraea longicatena</name>
    <dbReference type="NCBI Taxonomy" id="83682"/>
    <lineage>
        <taxon>Bacteria</taxon>
        <taxon>Bacillati</taxon>
        <taxon>Actinomycetota</taxon>
        <taxon>Actinomycetes</taxon>
        <taxon>Streptosporangiales</taxon>
        <taxon>Streptosporangiaceae</taxon>
        <taxon>Nonomuraea</taxon>
    </lineage>
</organism>
<keyword evidence="2" id="KW-1185">Reference proteome</keyword>
<name>A0ABP3ZNK8_9ACTN</name>
<proteinExistence type="predicted"/>